<proteinExistence type="predicted"/>
<dbReference type="EMBL" id="AJIL01000010">
    <property type="protein sequence ID" value="KNF04864.1"/>
    <property type="molecule type" value="Genomic_DNA"/>
</dbReference>
<feature type="compositionally biased region" description="Polar residues" evidence="1">
    <location>
        <begin position="8"/>
        <end position="24"/>
    </location>
</feature>
<dbReference type="Proteomes" id="UP000054564">
    <property type="component" value="Unassembled WGS sequence"/>
</dbReference>
<sequence>MVIRGHQVSPQELTPPYTSHTQSPGFHHPLVIQQTSTPQYIQSCIPPSEQKRSIMATTNSKPFNSISAKSFKNPLSMKTFIKALPVRKAPKSINGSLKSESFSTIDFSTCVMEDQVAHKLSHPNLKDHNTPPQSVTMMTFSKVVDIFEELEPRPEITKPKSKPRSRTRRHSFLKMKTKKSSRPNTALDSIISNRLLACVLEPLSASADRKVDHCDHLAKSRTELLLKEETSQSSHRKSKTLSAREKRLKYCLYHAPLDSFQLRRRLNLYGCDEKINRPRLDPSSYAHIMRKEKQRLRIESIAYQNNPRLHKNPQPINNGIRSLKLETIPESVGSWAVTKDPRDPRQRRTKLNYVLTSW</sequence>
<dbReference type="AlphaFoldDB" id="A0A0L0W015"/>
<protein>
    <submittedName>
        <fullName evidence="2">Uncharacterized protein</fullName>
    </submittedName>
</protein>
<feature type="region of interest" description="Disordered" evidence="1">
    <location>
        <begin position="1"/>
        <end position="28"/>
    </location>
</feature>
<reference evidence="3" key="1">
    <citation type="submission" date="2014-03" db="EMBL/GenBank/DDBJ databases">
        <title>The Genome Sequence of Puccinia striiformis f. sp. tritici PST-78.</title>
        <authorList>
            <consortium name="The Broad Institute Genome Sequencing Platform"/>
            <person name="Cuomo C."/>
            <person name="Hulbert S."/>
            <person name="Chen X."/>
            <person name="Walker B."/>
            <person name="Young S.K."/>
            <person name="Zeng Q."/>
            <person name="Gargeya S."/>
            <person name="Fitzgerald M."/>
            <person name="Haas B."/>
            <person name="Abouelleil A."/>
            <person name="Alvarado L."/>
            <person name="Arachchi H.M."/>
            <person name="Berlin A.M."/>
            <person name="Chapman S.B."/>
            <person name="Goldberg J."/>
            <person name="Griggs A."/>
            <person name="Gujja S."/>
            <person name="Hansen M."/>
            <person name="Howarth C."/>
            <person name="Imamovic A."/>
            <person name="Larimer J."/>
            <person name="McCowan C."/>
            <person name="Montmayeur A."/>
            <person name="Murphy C."/>
            <person name="Neiman D."/>
            <person name="Pearson M."/>
            <person name="Priest M."/>
            <person name="Roberts A."/>
            <person name="Saif S."/>
            <person name="Shea T."/>
            <person name="Sisk P."/>
            <person name="Sykes S."/>
            <person name="Wortman J."/>
            <person name="Nusbaum C."/>
            <person name="Birren B."/>
        </authorList>
    </citation>
    <scope>NUCLEOTIDE SEQUENCE [LARGE SCALE GENOMIC DNA]</scope>
    <source>
        <strain evidence="3">race PST-78</strain>
    </source>
</reference>
<feature type="region of interest" description="Disordered" evidence="1">
    <location>
        <begin position="152"/>
        <end position="179"/>
    </location>
</feature>
<organism evidence="2 3">
    <name type="scientific">Puccinia striiformis f. sp. tritici PST-78</name>
    <dbReference type="NCBI Taxonomy" id="1165861"/>
    <lineage>
        <taxon>Eukaryota</taxon>
        <taxon>Fungi</taxon>
        <taxon>Dikarya</taxon>
        <taxon>Basidiomycota</taxon>
        <taxon>Pucciniomycotina</taxon>
        <taxon>Pucciniomycetes</taxon>
        <taxon>Pucciniales</taxon>
        <taxon>Pucciniaceae</taxon>
        <taxon>Puccinia</taxon>
    </lineage>
</organism>
<feature type="compositionally biased region" description="Basic residues" evidence="1">
    <location>
        <begin position="159"/>
        <end position="179"/>
    </location>
</feature>
<evidence type="ECO:0000313" key="3">
    <source>
        <dbReference type="Proteomes" id="UP000054564"/>
    </source>
</evidence>
<accession>A0A0L0W015</accession>
<evidence type="ECO:0000256" key="1">
    <source>
        <dbReference type="SAM" id="MobiDB-lite"/>
    </source>
</evidence>
<keyword evidence="3" id="KW-1185">Reference proteome</keyword>
<comment type="caution">
    <text evidence="2">The sequence shown here is derived from an EMBL/GenBank/DDBJ whole genome shotgun (WGS) entry which is preliminary data.</text>
</comment>
<gene>
    <name evidence="2" type="ORF">PSTG_01918</name>
</gene>
<dbReference type="OrthoDB" id="2500100at2759"/>
<evidence type="ECO:0000313" key="2">
    <source>
        <dbReference type="EMBL" id="KNF04864.1"/>
    </source>
</evidence>
<name>A0A0L0W015_9BASI</name>